<comment type="caution">
    <text evidence="8">The sequence shown here is derived from an EMBL/GenBank/DDBJ whole genome shotgun (WGS) entry which is preliminary data.</text>
</comment>
<keyword evidence="3" id="KW-0133">Cell shape</keyword>
<keyword evidence="5 8" id="KW-0012">Acyltransferase</keyword>
<comment type="similarity">
    <text evidence="1">Belongs to the FemABX family.</text>
</comment>
<dbReference type="InterPro" id="IPR003447">
    <property type="entry name" value="FEMABX"/>
</dbReference>
<dbReference type="GO" id="GO:0016755">
    <property type="term" value="F:aminoacyltransferase activity"/>
    <property type="evidence" value="ECO:0007669"/>
    <property type="project" value="InterPro"/>
</dbReference>
<evidence type="ECO:0000259" key="7">
    <source>
        <dbReference type="Pfam" id="PF13480"/>
    </source>
</evidence>
<gene>
    <name evidence="8" type="ORF">FYJ24_01680</name>
</gene>
<dbReference type="Pfam" id="PF13480">
    <property type="entry name" value="Acetyltransf_6"/>
    <property type="match status" value="1"/>
</dbReference>
<dbReference type="PROSITE" id="PS51191">
    <property type="entry name" value="FEMABX"/>
    <property type="match status" value="1"/>
</dbReference>
<keyword evidence="9" id="KW-1185">Reference proteome</keyword>
<keyword evidence="4" id="KW-0573">Peptidoglycan synthesis</keyword>
<dbReference type="RefSeq" id="WP_154542998.1">
    <property type="nucleotide sequence ID" value="NZ_VULO01000002.1"/>
</dbReference>
<proteinExistence type="inferred from homology"/>
<dbReference type="AlphaFoldDB" id="A0A6N7W257"/>
<keyword evidence="2 8" id="KW-0808">Transferase</keyword>
<dbReference type="InterPro" id="IPR050644">
    <property type="entry name" value="PG_Glycine_Bridge_Synth"/>
</dbReference>
<dbReference type="GO" id="GO:0009252">
    <property type="term" value="P:peptidoglycan biosynthetic process"/>
    <property type="evidence" value="ECO:0007669"/>
    <property type="project" value="UniProtKB-KW"/>
</dbReference>
<accession>A0A6N7W257</accession>
<sequence length="339" mass="37873">MLEIRPASAEDIRVATSGGSALPLEQSSVWQKFSTADGHPLAGRFIWEEDGKVIAVASFYRHSLRGFPFLWAKRGPVWLKEATPEREKELRDSLRVYLRKSDPTIVFVRMHATYAAQDMTDPMRVIGYDRTVVIDGARGDRDAALAIMPKDGRRTVTRARKKMEQMGGTIQQEFPSSTEFAEYYSMLEETAARDGFTPHPRQHYWNFLDCLGENARLYSARVDGELAAWDLVGVNGAEGTAFYGASSQLSRQAQAVPALDFEIACLLGEEGLRGLDLMGIHSPRTPELFAVGKYKSKFAASPEDVPGLWDVPVRTLQYRALKTAYKLRASVKRSSTEAQ</sequence>
<evidence type="ECO:0000256" key="5">
    <source>
        <dbReference type="ARBA" id="ARBA00023315"/>
    </source>
</evidence>
<dbReference type="InterPro" id="IPR038740">
    <property type="entry name" value="BioF2-like_GNAT_dom"/>
</dbReference>
<evidence type="ECO:0000256" key="4">
    <source>
        <dbReference type="ARBA" id="ARBA00022984"/>
    </source>
</evidence>
<reference evidence="8 9" key="1">
    <citation type="submission" date="2019-08" db="EMBL/GenBank/DDBJ databases">
        <title>In-depth cultivation of the pig gut microbiome towards novel bacterial diversity and tailored functional studies.</title>
        <authorList>
            <person name="Wylensek D."/>
            <person name="Hitch T.C.A."/>
            <person name="Clavel T."/>
        </authorList>
    </citation>
    <scope>NUCLEOTIDE SEQUENCE [LARGE SCALE GENOMIC DNA]</scope>
    <source>
        <strain evidence="8 9">WB03_NA08</strain>
    </source>
</reference>
<name>A0A6N7W257_9ACTO</name>
<dbReference type="SUPFAM" id="SSF55729">
    <property type="entry name" value="Acyl-CoA N-acyltransferases (Nat)"/>
    <property type="match status" value="1"/>
</dbReference>
<evidence type="ECO:0000256" key="3">
    <source>
        <dbReference type="ARBA" id="ARBA00022960"/>
    </source>
</evidence>
<dbReference type="Proteomes" id="UP000470875">
    <property type="component" value="Unassembled WGS sequence"/>
</dbReference>
<evidence type="ECO:0000313" key="8">
    <source>
        <dbReference type="EMBL" id="MSS83491.1"/>
    </source>
</evidence>
<evidence type="ECO:0000256" key="1">
    <source>
        <dbReference type="ARBA" id="ARBA00009943"/>
    </source>
</evidence>
<dbReference type="InterPro" id="IPR016181">
    <property type="entry name" value="Acyl_CoA_acyltransferase"/>
</dbReference>
<evidence type="ECO:0000256" key="2">
    <source>
        <dbReference type="ARBA" id="ARBA00022679"/>
    </source>
</evidence>
<evidence type="ECO:0000256" key="6">
    <source>
        <dbReference type="ARBA" id="ARBA00023316"/>
    </source>
</evidence>
<dbReference type="EMBL" id="VULO01000002">
    <property type="protein sequence ID" value="MSS83491.1"/>
    <property type="molecule type" value="Genomic_DNA"/>
</dbReference>
<dbReference type="GO" id="GO:0008360">
    <property type="term" value="P:regulation of cell shape"/>
    <property type="evidence" value="ECO:0007669"/>
    <property type="project" value="UniProtKB-KW"/>
</dbReference>
<protein>
    <submittedName>
        <fullName evidence="8">Aminoacyltransferase</fullName>
    </submittedName>
</protein>
<organism evidence="8 9">
    <name type="scientific">Scrofimicrobium canadense</name>
    <dbReference type="NCBI Taxonomy" id="2652290"/>
    <lineage>
        <taxon>Bacteria</taxon>
        <taxon>Bacillati</taxon>
        <taxon>Actinomycetota</taxon>
        <taxon>Actinomycetes</taxon>
        <taxon>Actinomycetales</taxon>
        <taxon>Actinomycetaceae</taxon>
        <taxon>Scrofimicrobium</taxon>
    </lineage>
</organism>
<dbReference type="GO" id="GO:0071555">
    <property type="term" value="P:cell wall organization"/>
    <property type="evidence" value="ECO:0007669"/>
    <property type="project" value="UniProtKB-KW"/>
</dbReference>
<dbReference type="PANTHER" id="PTHR36174:SF1">
    <property type="entry name" value="LIPID II:GLYCINE GLYCYLTRANSFERASE"/>
    <property type="match status" value="1"/>
</dbReference>
<keyword evidence="6" id="KW-0961">Cell wall biogenesis/degradation</keyword>
<dbReference type="Gene3D" id="3.40.630.30">
    <property type="match status" value="2"/>
</dbReference>
<evidence type="ECO:0000313" key="9">
    <source>
        <dbReference type="Proteomes" id="UP000470875"/>
    </source>
</evidence>
<feature type="domain" description="BioF2-like acetyltransferase" evidence="7">
    <location>
        <begin position="152"/>
        <end position="281"/>
    </location>
</feature>
<dbReference type="PANTHER" id="PTHR36174">
    <property type="entry name" value="LIPID II:GLYCINE GLYCYLTRANSFERASE"/>
    <property type="match status" value="1"/>
</dbReference>